<feature type="transmembrane region" description="Helical" evidence="5">
    <location>
        <begin position="157"/>
        <end position="178"/>
    </location>
</feature>
<evidence type="ECO:0000256" key="5">
    <source>
        <dbReference type="SAM" id="Phobius"/>
    </source>
</evidence>
<dbReference type="AlphaFoldDB" id="E1QU42"/>
<dbReference type="PROSITE" id="PS00216">
    <property type="entry name" value="SUGAR_TRANSPORT_1"/>
    <property type="match status" value="1"/>
</dbReference>
<gene>
    <name evidence="7" type="ordered locus">Vdis_1658</name>
</gene>
<dbReference type="PANTHER" id="PTHR23508">
    <property type="entry name" value="CARBOXYLIC ACID TRANSPORTER PROTEIN HOMOLOG"/>
    <property type="match status" value="1"/>
</dbReference>
<keyword evidence="4 5" id="KW-0472">Membrane</keyword>
<dbReference type="Gene3D" id="1.20.1250.20">
    <property type="entry name" value="MFS general substrate transporter like domains"/>
    <property type="match status" value="2"/>
</dbReference>
<dbReference type="SUPFAM" id="SSF103473">
    <property type="entry name" value="MFS general substrate transporter"/>
    <property type="match status" value="1"/>
</dbReference>
<feature type="transmembrane region" description="Helical" evidence="5">
    <location>
        <begin position="128"/>
        <end position="151"/>
    </location>
</feature>
<dbReference type="OrthoDB" id="117970at2157"/>
<dbReference type="KEGG" id="vdi:Vdis_1658"/>
<dbReference type="InterPro" id="IPR036259">
    <property type="entry name" value="MFS_trans_sf"/>
</dbReference>
<feature type="transmembrane region" description="Helical" evidence="5">
    <location>
        <begin position="266"/>
        <end position="288"/>
    </location>
</feature>
<evidence type="ECO:0000313" key="8">
    <source>
        <dbReference type="Proteomes" id="UP000006681"/>
    </source>
</evidence>
<feature type="transmembrane region" description="Helical" evidence="5">
    <location>
        <begin position="294"/>
        <end position="315"/>
    </location>
</feature>
<dbReference type="RefSeq" id="WP_013336761.1">
    <property type="nucleotide sequence ID" value="NC_014537.1"/>
</dbReference>
<reference evidence="8" key="2">
    <citation type="journal article" date="2010" name="Stand. Genomic Sci.">
        <title>Complete genome sequence of Vulcanisaeta distributa type strain (IC-017T).</title>
        <authorList>
            <person name="Mavromatis K."/>
            <person name="Sikorski J."/>
            <person name="Pabst E."/>
            <person name="Teshima H."/>
            <person name="Lapidus A."/>
            <person name="Lucas S."/>
            <person name="Nolan M."/>
            <person name="Glavina Del Rio T."/>
            <person name="Cheng J."/>
            <person name="Bruce D."/>
            <person name="Goodwin L."/>
            <person name="Pitluck S."/>
            <person name="Liolios K."/>
            <person name="Ivanova N."/>
            <person name="Mikhailova N."/>
            <person name="Pati A."/>
            <person name="Chen A."/>
            <person name="Palaniappan K."/>
            <person name="Land M."/>
            <person name="Hauser L."/>
            <person name="Chang Y."/>
            <person name="Jeffries C."/>
            <person name="Rohde M."/>
            <person name="Spring S."/>
            <person name="Goker M."/>
            <person name="Wirth R."/>
            <person name="Woyke T."/>
            <person name="Bristow J."/>
            <person name="Eisen J."/>
            <person name="Markowitz V."/>
            <person name="Hugenholtz P."/>
            <person name="Klenk H."/>
            <person name="Kyrpides N."/>
        </authorList>
    </citation>
    <scope>NUCLEOTIDE SEQUENCE [LARGE SCALE GENOMIC DNA]</scope>
    <source>
        <strain evidence="8">DSM 14429 / JCM 11212 / NBRC 100878 / IC-017</strain>
    </source>
</reference>
<dbReference type="Proteomes" id="UP000006681">
    <property type="component" value="Chromosome"/>
</dbReference>
<feature type="transmembrane region" description="Helical" evidence="5">
    <location>
        <begin position="236"/>
        <end position="254"/>
    </location>
</feature>
<keyword evidence="2 5" id="KW-0812">Transmembrane</keyword>
<dbReference type="HOGENOM" id="CLU_062369_0_0_2"/>
<dbReference type="GeneID" id="9752598"/>
<feature type="transmembrane region" description="Helical" evidence="5">
    <location>
        <begin position="199"/>
        <end position="224"/>
    </location>
</feature>
<evidence type="ECO:0000259" key="6">
    <source>
        <dbReference type="PROSITE" id="PS50850"/>
    </source>
</evidence>
<organism evidence="7 8">
    <name type="scientific">Vulcanisaeta distributa (strain DSM 14429 / JCM 11212 / NBRC 100878 / IC-017)</name>
    <dbReference type="NCBI Taxonomy" id="572478"/>
    <lineage>
        <taxon>Archaea</taxon>
        <taxon>Thermoproteota</taxon>
        <taxon>Thermoprotei</taxon>
        <taxon>Thermoproteales</taxon>
        <taxon>Thermoproteaceae</taxon>
        <taxon>Vulcanisaeta</taxon>
    </lineage>
</organism>
<comment type="subcellular location">
    <subcellularLocation>
        <location evidence="1">Membrane</location>
        <topology evidence="1">Multi-pass membrane protein</topology>
    </subcellularLocation>
</comment>
<dbReference type="InterPro" id="IPR020846">
    <property type="entry name" value="MFS_dom"/>
</dbReference>
<evidence type="ECO:0000256" key="4">
    <source>
        <dbReference type="ARBA" id="ARBA00023136"/>
    </source>
</evidence>
<dbReference type="GO" id="GO:0046943">
    <property type="term" value="F:carboxylic acid transmembrane transporter activity"/>
    <property type="evidence" value="ECO:0007669"/>
    <property type="project" value="TreeGrafter"/>
</dbReference>
<protein>
    <submittedName>
        <fullName evidence="7">Major facilitator superfamily MFS_1</fullName>
    </submittedName>
</protein>
<evidence type="ECO:0000256" key="1">
    <source>
        <dbReference type="ARBA" id="ARBA00004141"/>
    </source>
</evidence>
<feature type="transmembrane region" description="Helical" evidence="5">
    <location>
        <begin position="40"/>
        <end position="65"/>
    </location>
</feature>
<accession>E1QU42</accession>
<name>E1QU42_VULDI</name>
<feature type="transmembrane region" description="Helical" evidence="5">
    <location>
        <begin position="356"/>
        <end position="376"/>
    </location>
</feature>
<dbReference type="InterPro" id="IPR005829">
    <property type="entry name" value="Sugar_transporter_CS"/>
</dbReference>
<dbReference type="Pfam" id="PF07690">
    <property type="entry name" value="MFS_1"/>
    <property type="match status" value="1"/>
</dbReference>
<dbReference type="GO" id="GO:0005886">
    <property type="term" value="C:plasma membrane"/>
    <property type="evidence" value="ECO:0007669"/>
    <property type="project" value="TreeGrafter"/>
</dbReference>
<evidence type="ECO:0000256" key="2">
    <source>
        <dbReference type="ARBA" id="ARBA00022692"/>
    </source>
</evidence>
<feature type="transmembrane region" description="Helical" evidence="5">
    <location>
        <begin position="98"/>
        <end position="119"/>
    </location>
</feature>
<reference evidence="7 8" key="1">
    <citation type="journal article" date="2010" name="Stand. Genomic Sci.">
        <title>Complete genome sequence of Vulcanisaeta distributa type strain (IC-017).</title>
        <authorList>
            <person name="Mavromatis K."/>
            <person name="Sikorski J."/>
            <person name="Pabst E."/>
            <person name="Teshima H."/>
            <person name="Lapidus A."/>
            <person name="Lucas S."/>
            <person name="Nolan M."/>
            <person name="Glavina Del Rio T."/>
            <person name="Cheng J.F."/>
            <person name="Bruce D."/>
            <person name="Goodwin L."/>
            <person name="Pitluck S."/>
            <person name="Liolios K."/>
            <person name="Ivanova N."/>
            <person name="Mikhailova N."/>
            <person name="Pati A."/>
            <person name="Chen A."/>
            <person name="Palaniappan K."/>
            <person name="Land M."/>
            <person name="Hauser L."/>
            <person name="Chang Y.J."/>
            <person name="Jeffries C.D."/>
            <person name="Rohde M."/>
            <person name="Spring S."/>
            <person name="Goker M."/>
            <person name="Wirth R."/>
            <person name="Woyke T."/>
            <person name="Bristow J."/>
            <person name="Eisen J.A."/>
            <person name="Markowitz V."/>
            <person name="Hugenholtz P."/>
            <person name="Klenk H.P."/>
            <person name="Kyrpides N.C."/>
        </authorList>
    </citation>
    <scope>NUCLEOTIDE SEQUENCE [LARGE SCALE GENOMIC DNA]</scope>
    <source>
        <strain evidence="8">DSM 14429 / JCM 11212 / NBRC 100878 / IC-017</strain>
    </source>
</reference>
<feature type="domain" description="Major facilitator superfamily (MFS) profile" evidence="6">
    <location>
        <begin position="7"/>
        <end position="381"/>
    </location>
</feature>
<dbReference type="EMBL" id="CP002100">
    <property type="protein sequence ID" value="ADN51036.1"/>
    <property type="molecule type" value="Genomic_DNA"/>
</dbReference>
<keyword evidence="3 5" id="KW-1133">Transmembrane helix</keyword>
<dbReference type="STRING" id="572478.Vdis_1658"/>
<keyword evidence="8" id="KW-1185">Reference proteome</keyword>
<dbReference type="PANTHER" id="PTHR23508:SF10">
    <property type="entry name" value="CARBOXYLIC ACID TRANSPORTER PROTEIN HOMOLOG"/>
    <property type="match status" value="1"/>
</dbReference>
<feature type="transmembrane region" description="Helical" evidence="5">
    <location>
        <begin position="72"/>
        <end position="92"/>
    </location>
</feature>
<sequence length="386" mass="41566">MRSRVLVMLGVLIPFLMSAYCVFSITYLFPEIARVMHVSISALSFTVTLSFIGGAVGGVIIGMIADAYGRRVGLAVSIILFSIATLTAGFAMNIWVLYITWFLVGFGVNPENGITYSVIAENWSRGRGLIGGVVQGLYFVGLMIDAIVTSLVAEWRLALMLIGITSLLVSLPWVFIIPETVRKVGITRVNYSELFSGNYLLITIFGTILVASAFLLTVPLASLAPTYMRIIGIEPLSTWLIVLPIIGAVAYGLAGYLSDVIGRDRTLIILSIVALIASILLIIVSTTAPLMHVVPYSLALAYFSSSVFAYLGVWMSELYPIRIRATASNFIFTLGRLLGGIGPALVAMAFSNDLGLGIGIVMAICSVLALISTVNLRSVTHRVMFD</sequence>
<dbReference type="eggNOG" id="arCOG05341">
    <property type="taxonomic scope" value="Archaea"/>
</dbReference>
<dbReference type="InterPro" id="IPR011701">
    <property type="entry name" value="MFS"/>
</dbReference>
<dbReference type="PROSITE" id="PS50850">
    <property type="entry name" value="MFS"/>
    <property type="match status" value="1"/>
</dbReference>
<feature type="transmembrane region" description="Helical" evidence="5">
    <location>
        <begin position="327"/>
        <end position="350"/>
    </location>
</feature>
<proteinExistence type="predicted"/>
<evidence type="ECO:0000256" key="3">
    <source>
        <dbReference type="ARBA" id="ARBA00022989"/>
    </source>
</evidence>
<evidence type="ECO:0000313" key="7">
    <source>
        <dbReference type="EMBL" id="ADN51036.1"/>
    </source>
</evidence>